<sequence>MSWQATSNAKMISASSKGSKSMGAKTPGRKDHRAEVTKTLLRRALISLLEEKPIGSISVAELCRKADVSRSTFYAHYDTPEDLLESIQTEFVGELTALPREDTASVYEHMLYTCQVSLKNKDFYLLIASDHHARALFRRKLLELMDDPPELHDFPENPTPEQSAQRFRMLAVAEGCAGIINDWCDRGMRESPEAVARAVADFVALCN</sequence>
<feature type="domain" description="HTH tetR-type" evidence="4">
    <location>
        <begin position="35"/>
        <end position="95"/>
    </location>
</feature>
<dbReference type="InterPro" id="IPR050624">
    <property type="entry name" value="HTH-type_Tx_Regulator"/>
</dbReference>
<keyword evidence="1 2" id="KW-0238">DNA-binding</keyword>
<dbReference type="InterPro" id="IPR001647">
    <property type="entry name" value="HTH_TetR"/>
</dbReference>
<proteinExistence type="predicted"/>
<dbReference type="PANTHER" id="PTHR43479:SF7">
    <property type="entry name" value="TETR-FAMILY TRANSCRIPTIONAL REGULATOR"/>
    <property type="match status" value="1"/>
</dbReference>
<dbReference type="InterPro" id="IPR009057">
    <property type="entry name" value="Homeodomain-like_sf"/>
</dbReference>
<keyword evidence="6" id="KW-1185">Reference proteome</keyword>
<evidence type="ECO:0000256" key="2">
    <source>
        <dbReference type="PROSITE-ProRule" id="PRU00335"/>
    </source>
</evidence>
<protein>
    <submittedName>
        <fullName evidence="5">TetR family transcriptional regulator</fullName>
    </submittedName>
</protein>
<name>A0ABX0ILV6_9ACTN</name>
<evidence type="ECO:0000259" key="4">
    <source>
        <dbReference type="PROSITE" id="PS50977"/>
    </source>
</evidence>
<dbReference type="Gene3D" id="1.10.357.10">
    <property type="entry name" value="Tetracycline Repressor, domain 2"/>
    <property type="match status" value="1"/>
</dbReference>
<reference evidence="5 6" key="1">
    <citation type="submission" date="2019-11" db="EMBL/GenBank/DDBJ databases">
        <title>Eggerthellaceae novel genus isolated from the rectal contents of marmort.</title>
        <authorList>
            <person name="Zhang G."/>
        </authorList>
    </citation>
    <scope>NUCLEOTIDE SEQUENCE [LARGE SCALE GENOMIC DNA]</scope>
    <source>
        <strain evidence="6">zg-886</strain>
    </source>
</reference>
<dbReference type="Pfam" id="PF14278">
    <property type="entry name" value="TetR_C_8"/>
    <property type="match status" value="1"/>
</dbReference>
<dbReference type="Pfam" id="PF00440">
    <property type="entry name" value="TetR_N"/>
    <property type="match status" value="1"/>
</dbReference>
<feature type="compositionally biased region" description="Low complexity" evidence="3">
    <location>
        <begin position="9"/>
        <end position="25"/>
    </location>
</feature>
<dbReference type="PANTHER" id="PTHR43479">
    <property type="entry name" value="ACREF/ENVCD OPERON REPRESSOR-RELATED"/>
    <property type="match status" value="1"/>
</dbReference>
<evidence type="ECO:0000256" key="3">
    <source>
        <dbReference type="SAM" id="MobiDB-lite"/>
    </source>
</evidence>
<feature type="region of interest" description="Disordered" evidence="3">
    <location>
        <begin position="1"/>
        <end position="33"/>
    </location>
</feature>
<dbReference type="Proteomes" id="UP000636394">
    <property type="component" value="Unassembled WGS sequence"/>
</dbReference>
<gene>
    <name evidence="5" type="ORF">GMI68_09575</name>
</gene>
<dbReference type="InterPro" id="IPR039532">
    <property type="entry name" value="TetR_C_Firmicutes"/>
</dbReference>
<dbReference type="SUPFAM" id="SSF46689">
    <property type="entry name" value="Homeodomain-like"/>
    <property type="match status" value="1"/>
</dbReference>
<feature type="DNA-binding region" description="H-T-H motif" evidence="2">
    <location>
        <begin position="58"/>
        <end position="77"/>
    </location>
</feature>
<comment type="caution">
    <text evidence="5">The sequence shown here is derived from an EMBL/GenBank/DDBJ whole genome shotgun (WGS) entry which is preliminary data.</text>
</comment>
<evidence type="ECO:0000313" key="5">
    <source>
        <dbReference type="EMBL" id="NHM14997.1"/>
    </source>
</evidence>
<evidence type="ECO:0000313" key="6">
    <source>
        <dbReference type="Proteomes" id="UP000636394"/>
    </source>
</evidence>
<accession>A0ABX0ILV6</accession>
<dbReference type="EMBL" id="WPCR01000019">
    <property type="protein sequence ID" value="NHM14997.1"/>
    <property type="molecule type" value="Genomic_DNA"/>
</dbReference>
<dbReference type="PROSITE" id="PS50977">
    <property type="entry name" value="HTH_TETR_2"/>
    <property type="match status" value="1"/>
</dbReference>
<organism evidence="5 6">
    <name type="scientific">Xiamenia xianingshaonis</name>
    <dbReference type="NCBI Taxonomy" id="2682776"/>
    <lineage>
        <taxon>Bacteria</taxon>
        <taxon>Bacillati</taxon>
        <taxon>Actinomycetota</taxon>
        <taxon>Coriobacteriia</taxon>
        <taxon>Eggerthellales</taxon>
        <taxon>Eggerthellaceae</taxon>
        <taxon>Xiamenia</taxon>
    </lineage>
</organism>
<evidence type="ECO:0000256" key="1">
    <source>
        <dbReference type="ARBA" id="ARBA00023125"/>
    </source>
</evidence>